<dbReference type="EMBL" id="SDHZ01000001">
    <property type="protein sequence ID" value="RXK87137.1"/>
    <property type="molecule type" value="Genomic_DNA"/>
</dbReference>
<gene>
    <name evidence="2" type="ORF">ESB13_10265</name>
</gene>
<dbReference type="AlphaFoldDB" id="A0A4Q1DCE8"/>
<dbReference type="InterPro" id="IPR029464">
    <property type="entry name" value="HSDR_N"/>
</dbReference>
<dbReference type="Pfam" id="PF13588">
    <property type="entry name" value="HSDR_N_2"/>
    <property type="match status" value="1"/>
</dbReference>
<evidence type="ECO:0000313" key="2">
    <source>
        <dbReference type="EMBL" id="RXK87137.1"/>
    </source>
</evidence>
<protein>
    <submittedName>
        <fullName evidence="2">Type I restriction enzyme HsdR N-terminal domain-containing protein</fullName>
    </submittedName>
</protein>
<keyword evidence="3" id="KW-1185">Reference proteome</keyword>
<sequence length="145" mass="16749">MIGIEYPHYNFKTRLDGEKRLLFDEVRRIWVVLTPEEWVRQNFIQYLAQTKGYPTSVMAVEKMITLGEMKKRCDIVIYREAKPWMIVECKEMNVPLSENVAGQILRYNISLNVRYLIVTNGSYTFGLDTGSMKGLTAIPDFGSGV</sequence>
<proteinExistence type="predicted"/>
<dbReference type="OrthoDB" id="9790377at2"/>
<organism evidence="2 3">
    <name type="scientific">Filimonas effusa</name>
    <dbReference type="NCBI Taxonomy" id="2508721"/>
    <lineage>
        <taxon>Bacteria</taxon>
        <taxon>Pseudomonadati</taxon>
        <taxon>Bacteroidota</taxon>
        <taxon>Chitinophagia</taxon>
        <taxon>Chitinophagales</taxon>
        <taxon>Chitinophagaceae</taxon>
        <taxon>Filimonas</taxon>
    </lineage>
</organism>
<evidence type="ECO:0000313" key="3">
    <source>
        <dbReference type="Proteomes" id="UP000290545"/>
    </source>
</evidence>
<feature type="domain" description="Type I restriction enzyme R protein N-terminal" evidence="1">
    <location>
        <begin position="35"/>
        <end position="139"/>
    </location>
</feature>
<dbReference type="Proteomes" id="UP000290545">
    <property type="component" value="Unassembled WGS sequence"/>
</dbReference>
<evidence type="ECO:0000259" key="1">
    <source>
        <dbReference type="Pfam" id="PF13588"/>
    </source>
</evidence>
<comment type="caution">
    <text evidence="2">The sequence shown here is derived from an EMBL/GenBank/DDBJ whole genome shotgun (WGS) entry which is preliminary data.</text>
</comment>
<accession>A0A4Q1DCE8</accession>
<dbReference type="RefSeq" id="WP_129002887.1">
    <property type="nucleotide sequence ID" value="NZ_SDHZ01000001.1"/>
</dbReference>
<reference evidence="2 3" key="1">
    <citation type="submission" date="2019-01" db="EMBL/GenBank/DDBJ databases">
        <title>Filimonas sp. strain TTM-71.</title>
        <authorList>
            <person name="Chen W.-M."/>
        </authorList>
    </citation>
    <scope>NUCLEOTIDE SEQUENCE [LARGE SCALE GENOMIC DNA]</scope>
    <source>
        <strain evidence="2 3">TTM-71</strain>
    </source>
</reference>
<name>A0A4Q1DCE8_9BACT</name>